<evidence type="ECO:0000259" key="1">
    <source>
        <dbReference type="Pfam" id="PF08818"/>
    </source>
</evidence>
<dbReference type="InterPro" id="IPR014922">
    <property type="entry name" value="YdhG-like"/>
</dbReference>
<accession>A0ABP9I0J0</accession>
<protein>
    <submittedName>
        <fullName evidence="2">DUF1801 domain-containing protein</fullName>
    </submittedName>
</protein>
<dbReference type="EMBL" id="BAABIL010000371">
    <property type="protein sequence ID" value="GAA4983992.1"/>
    <property type="molecule type" value="Genomic_DNA"/>
</dbReference>
<proteinExistence type="predicted"/>
<evidence type="ECO:0000313" key="3">
    <source>
        <dbReference type="Proteomes" id="UP001501195"/>
    </source>
</evidence>
<comment type="caution">
    <text evidence="2">The sequence shown here is derived from an EMBL/GenBank/DDBJ whole genome shotgun (WGS) entry which is preliminary data.</text>
</comment>
<reference evidence="3" key="1">
    <citation type="journal article" date="2019" name="Int. J. Syst. Evol. Microbiol.">
        <title>The Global Catalogue of Microorganisms (GCM) 10K type strain sequencing project: providing services to taxonomists for standard genome sequencing and annotation.</title>
        <authorList>
            <consortium name="The Broad Institute Genomics Platform"/>
            <consortium name="The Broad Institute Genome Sequencing Center for Infectious Disease"/>
            <person name="Wu L."/>
            <person name="Ma J."/>
        </authorList>
    </citation>
    <scope>NUCLEOTIDE SEQUENCE [LARGE SCALE GENOMIC DNA]</scope>
    <source>
        <strain evidence="3">JCM 18126</strain>
    </source>
</reference>
<sequence length="152" mass="17092">MVTSTAATVEEYLDALEPDRRETLTAVRALVLENLPPGYAETTALGMPTYVVPLERYPDTYNGRPLSYVAFAAQRQHNSLYLMGLYSDPEAERAFREEWTASGCRLDMGKSCLHFRRLGDLDLPLLARTIASRPVERFLATSARMHGRQPAK</sequence>
<dbReference type="Gene3D" id="3.90.1150.200">
    <property type="match status" value="1"/>
</dbReference>
<feature type="domain" description="YdhG-like" evidence="1">
    <location>
        <begin position="20"/>
        <end position="131"/>
    </location>
</feature>
<dbReference type="Pfam" id="PF08818">
    <property type="entry name" value="DUF1801"/>
    <property type="match status" value="1"/>
</dbReference>
<dbReference type="Proteomes" id="UP001501195">
    <property type="component" value="Unassembled WGS sequence"/>
</dbReference>
<dbReference type="RefSeq" id="WP_345712814.1">
    <property type="nucleotide sequence ID" value="NZ_BAABIL010000371.1"/>
</dbReference>
<name>A0ABP9I0J0_9ACTN</name>
<keyword evidence="3" id="KW-1185">Reference proteome</keyword>
<evidence type="ECO:0000313" key="2">
    <source>
        <dbReference type="EMBL" id="GAA4983992.1"/>
    </source>
</evidence>
<organism evidence="2 3">
    <name type="scientific">Kineococcus glutinatus</name>
    <dbReference type="NCBI Taxonomy" id="1070872"/>
    <lineage>
        <taxon>Bacteria</taxon>
        <taxon>Bacillati</taxon>
        <taxon>Actinomycetota</taxon>
        <taxon>Actinomycetes</taxon>
        <taxon>Kineosporiales</taxon>
        <taxon>Kineosporiaceae</taxon>
        <taxon>Kineococcus</taxon>
    </lineage>
</organism>
<dbReference type="SUPFAM" id="SSF159888">
    <property type="entry name" value="YdhG-like"/>
    <property type="match status" value="1"/>
</dbReference>
<gene>
    <name evidence="2" type="ORF">GCM10023225_23970</name>
</gene>